<dbReference type="EMBL" id="BARU01024357">
    <property type="protein sequence ID" value="GAH48742.1"/>
    <property type="molecule type" value="Genomic_DNA"/>
</dbReference>
<proteinExistence type="predicted"/>
<protein>
    <recommendedName>
        <fullName evidence="3">Copper resistance protein D domain-containing protein</fullName>
    </recommendedName>
</protein>
<gene>
    <name evidence="2" type="ORF">S03H2_39404</name>
</gene>
<organism evidence="2">
    <name type="scientific">marine sediment metagenome</name>
    <dbReference type="NCBI Taxonomy" id="412755"/>
    <lineage>
        <taxon>unclassified sequences</taxon>
        <taxon>metagenomes</taxon>
        <taxon>ecological metagenomes</taxon>
    </lineage>
</organism>
<evidence type="ECO:0000313" key="2">
    <source>
        <dbReference type="EMBL" id="GAH48742.1"/>
    </source>
</evidence>
<evidence type="ECO:0000256" key="1">
    <source>
        <dbReference type="SAM" id="Phobius"/>
    </source>
</evidence>
<evidence type="ECO:0008006" key="3">
    <source>
        <dbReference type="Google" id="ProtNLM"/>
    </source>
</evidence>
<dbReference type="AlphaFoldDB" id="X1FUP3"/>
<reference evidence="2" key="1">
    <citation type="journal article" date="2014" name="Front. Microbiol.">
        <title>High frequency of phylogenetically diverse reductive dehalogenase-homologous genes in deep subseafloor sedimentary metagenomes.</title>
        <authorList>
            <person name="Kawai M."/>
            <person name="Futagami T."/>
            <person name="Toyoda A."/>
            <person name="Takaki Y."/>
            <person name="Nishi S."/>
            <person name="Hori S."/>
            <person name="Arai W."/>
            <person name="Tsubouchi T."/>
            <person name="Morono Y."/>
            <person name="Uchiyama I."/>
            <person name="Ito T."/>
            <person name="Fujiyama A."/>
            <person name="Inagaki F."/>
            <person name="Takami H."/>
        </authorList>
    </citation>
    <scope>NUCLEOTIDE SEQUENCE</scope>
    <source>
        <strain evidence="2">Expedition CK06-06</strain>
    </source>
</reference>
<feature type="transmembrane region" description="Helical" evidence="1">
    <location>
        <begin position="139"/>
        <end position="165"/>
    </location>
</feature>
<keyword evidence="1" id="KW-0472">Membrane</keyword>
<feature type="transmembrane region" description="Helical" evidence="1">
    <location>
        <begin position="20"/>
        <end position="39"/>
    </location>
</feature>
<keyword evidence="1" id="KW-1133">Transmembrane helix</keyword>
<name>X1FUP3_9ZZZZ</name>
<feature type="transmembrane region" description="Helical" evidence="1">
    <location>
        <begin position="60"/>
        <end position="78"/>
    </location>
</feature>
<accession>X1FUP3</accession>
<feature type="transmembrane region" description="Helical" evidence="1">
    <location>
        <begin position="98"/>
        <end position="118"/>
    </location>
</feature>
<comment type="caution">
    <text evidence="2">The sequence shown here is derived from an EMBL/GenBank/DDBJ whole genome shotgun (WGS) entry which is preliminary data.</text>
</comment>
<keyword evidence="1" id="KW-0812">Transmembrane</keyword>
<sequence>MAPISAIIAPILINFLHNVFTALWIGGMMTLAFTVLPAVMKVLGKSKETQALNSMIKKKLSLLTYISMAGLIITGLLMSNKAAQSGLFTGFLSFGNEYSTLMSIKHLLYFLMIFLSLFRSQGVDRIKKFTPIQKQKLNMLTLLLNILAGLAVLFLSSYVSVLAGLPTP</sequence>